<proteinExistence type="predicted"/>
<dbReference type="Proteomes" id="UP000194127">
    <property type="component" value="Unassembled WGS sequence"/>
</dbReference>
<name>A0A1X6NC96_9APHY</name>
<dbReference type="RefSeq" id="XP_024343025.1">
    <property type="nucleotide sequence ID" value="XM_024476782.1"/>
</dbReference>
<gene>
    <name evidence="1" type="ORF">POSPLADRAFT_1031326</name>
</gene>
<accession>A0A1X6NC96</accession>
<dbReference type="GeneID" id="36321733"/>
<protein>
    <submittedName>
        <fullName evidence="1">Uncharacterized protein</fullName>
    </submittedName>
</protein>
<evidence type="ECO:0000313" key="1">
    <source>
        <dbReference type="EMBL" id="OSX66231.1"/>
    </source>
</evidence>
<dbReference type="AlphaFoldDB" id="A0A1X6NC96"/>
<sequence length="143" mass="15729">MSESMTVYKETQLANHPYTQLKPGYDSVQAQAEAATHPVQRLIKKVHLTNKIVVLVADVLFPTLLQGHFPLQGPLAIQGDLSSIRNVIPFLDIEYSAERPVHGSAAAYQIGLWNSRPTKCSDLKMLTGSFAYQSAIGPQLVLK</sequence>
<evidence type="ECO:0000313" key="2">
    <source>
        <dbReference type="Proteomes" id="UP000194127"/>
    </source>
</evidence>
<reference evidence="1 2" key="1">
    <citation type="submission" date="2017-04" db="EMBL/GenBank/DDBJ databases">
        <title>Genome Sequence of the Model Brown-Rot Fungus Postia placenta SB12.</title>
        <authorList>
            <consortium name="DOE Joint Genome Institute"/>
            <person name="Gaskell J."/>
            <person name="Kersten P."/>
            <person name="Larrondo L.F."/>
            <person name="Canessa P."/>
            <person name="Martinez D."/>
            <person name="Hibbett D."/>
            <person name="Schmoll M."/>
            <person name="Kubicek C.P."/>
            <person name="Martinez A.T."/>
            <person name="Yadav J."/>
            <person name="Master E."/>
            <person name="Magnuson J.K."/>
            <person name="James T."/>
            <person name="Yaver D."/>
            <person name="Berka R."/>
            <person name="Labutti K."/>
            <person name="Lipzen A."/>
            <person name="Aerts A."/>
            <person name="Barry K."/>
            <person name="Henrissat B."/>
            <person name="Blanchette R."/>
            <person name="Grigoriev I."/>
            <person name="Cullen D."/>
        </authorList>
    </citation>
    <scope>NUCLEOTIDE SEQUENCE [LARGE SCALE GENOMIC DNA]</scope>
    <source>
        <strain evidence="1 2">MAD-698-R-SB12</strain>
    </source>
</reference>
<keyword evidence="2" id="KW-1185">Reference proteome</keyword>
<organism evidence="1 2">
    <name type="scientific">Postia placenta MAD-698-R-SB12</name>
    <dbReference type="NCBI Taxonomy" id="670580"/>
    <lineage>
        <taxon>Eukaryota</taxon>
        <taxon>Fungi</taxon>
        <taxon>Dikarya</taxon>
        <taxon>Basidiomycota</taxon>
        <taxon>Agaricomycotina</taxon>
        <taxon>Agaricomycetes</taxon>
        <taxon>Polyporales</taxon>
        <taxon>Adustoporiaceae</taxon>
        <taxon>Rhodonia</taxon>
    </lineage>
</organism>
<dbReference type="EMBL" id="KZ110592">
    <property type="protein sequence ID" value="OSX66231.1"/>
    <property type="molecule type" value="Genomic_DNA"/>
</dbReference>